<organism evidence="1 2">
    <name type="scientific">Gossypium arboreum</name>
    <name type="common">Tree cotton</name>
    <name type="synonym">Gossypium nanking</name>
    <dbReference type="NCBI Taxonomy" id="29729"/>
    <lineage>
        <taxon>Eukaryota</taxon>
        <taxon>Viridiplantae</taxon>
        <taxon>Streptophyta</taxon>
        <taxon>Embryophyta</taxon>
        <taxon>Tracheophyta</taxon>
        <taxon>Spermatophyta</taxon>
        <taxon>Magnoliopsida</taxon>
        <taxon>eudicotyledons</taxon>
        <taxon>Gunneridae</taxon>
        <taxon>Pentapetalae</taxon>
        <taxon>rosids</taxon>
        <taxon>malvids</taxon>
        <taxon>Malvales</taxon>
        <taxon>Malvaceae</taxon>
        <taxon>Malvoideae</taxon>
        <taxon>Gossypium</taxon>
    </lineage>
</organism>
<evidence type="ECO:0000313" key="2">
    <source>
        <dbReference type="Proteomes" id="UP000032142"/>
    </source>
</evidence>
<dbReference type="Proteomes" id="UP000032142">
    <property type="component" value="Unassembled WGS sequence"/>
</dbReference>
<dbReference type="AlphaFoldDB" id="A0A0B0PFN7"/>
<keyword evidence="2" id="KW-1185">Reference proteome</keyword>
<protein>
    <submittedName>
        <fullName evidence="1">Uncharacterized protein</fullName>
    </submittedName>
</protein>
<dbReference type="EMBL" id="KN431781">
    <property type="protein sequence ID" value="KHG25253.1"/>
    <property type="molecule type" value="Genomic_DNA"/>
</dbReference>
<sequence length="19" mass="2356">MNKIHKERKENKARAFDHC</sequence>
<accession>A0A0B0PFN7</accession>
<reference evidence="2" key="1">
    <citation type="submission" date="2014-09" db="EMBL/GenBank/DDBJ databases">
        <authorList>
            <person name="Mudge J."/>
            <person name="Ramaraj T."/>
            <person name="Lindquist I.E."/>
            <person name="Bharti A.K."/>
            <person name="Sundararajan A."/>
            <person name="Cameron C.T."/>
            <person name="Woodward J.E."/>
            <person name="May G.D."/>
            <person name="Brubaker C."/>
            <person name="Broadhvest J."/>
            <person name="Wilkins T.A."/>
        </authorList>
    </citation>
    <scope>NUCLEOTIDE SEQUENCE</scope>
    <source>
        <strain evidence="2">cv. AKA8401</strain>
    </source>
</reference>
<proteinExistence type="predicted"/>
<evidence type="ECO:0000313" key="1">
    <source>
        <dbReference type="EMBL" id="KHG25253.1"/>
    </source>
</evidence>
<gene>
    <name evidence="1" type="ORF">F383_10039</name>
</gene>
<name>A0A0B0PFN7_GOSAR</name>